<sequence length="30" mass="3247">MKAQFQPYQIVVFFLVLLLAGCFAGAGGKE</sequence>
<feature type="non-terminal residue" evidence="1">
    <location>
        <position position="30"/>
    </location>
</feature>
<protein>
    <submittedName>
        <fullName evidence="1">Uncharacterized protein</fullName>
    </submittedName>
</protein>
<evidence type="ECO:0000313" key="1">
    <source>
        <dbReference type="EMBL" id="KKL26515.1"/>
    </source>
</evidence>
<dbReference type="AlphaFoldDB" id="A0A0F9BX63"/>
<name>A0A0F9BX63_9ZZZZ</name>
<dbReference type="EMBL" id="LAZR01035810">
    <property type="protein sequence ID" value="KKL26515.1"/>
    <property type="molecule type" value="Genomic_DNA"/>
</dbReference>
<accession>A0A0F9BX63</accession>
<comment type="caution">
    <text evidence="1">The sequence shown here is derived from an EMBL/GenBank/DDBJ whole genome shotgun (WGS) entry which is preliminary data.</text>
</comment>
<gene>
    <name evidence="1" type="ORF">LCGC14_2394500</name>
</gene>
<proteinExistence type="predicted"/>
<organism evidence="1">
    <name type="scientific">marine sediment metagenome</name>
    <dbReference type="NCBI Taxonomy" id="412755"/>
    <lineage>
        <taxon>unclassified sequences</taxon>
        <taxon>metagenomes</taxon>
        <taxon>ecological metagenomes</taxon>
    </lineage>
</organism>
<dbReference type="PROSITE" id="PS51257">
    <property type="entry name" value="PROKAR_LIPOPROTEIN"/>
    <property type="match status" value="1"/>
</dbReference>
<reference evidence="1" key="1">
    <citation type="journal article" date="2015" name="Nature">
        <title>Complex archaea that bridge the gap between prokaryotes and eukaryotes.</title>
        <authorList>
            <person name="Spang A."/>
            <person name="Saw J.H."/>
            <person name="Jorgensen S.L."/>
            <person name="Zaremba-Niedzwiedzka K."/>
            <person name="Martijn J."/>
            <person name="Lind A.E."/>
            <person name="van Eijk R."/>
            <person name="Schleper C."/>
            <person name="Guy L."/>
            <person name="Ettema T.J."/>
        </authorList>
    </citation>
    <scope>NUCLEOTIDE SEQUENCE</scope>
</reference>